<proteinExistence type="predicted"/>
<protein>
    <submittedName>
        <fullName evidence="1">PP0621 family protein</fullName>
    </submittedName>
</protein>
<evidence type="ECO:0000313" key="1">
    <source>
        <dbReference type="EMBL" id="XBP71018.1"/>
    </source>
</evidence>
<name>A0AAU7LVT3_9BURK</name>
<dbReference type="InterPro" id="IPR049708">
    <property type="entry name" value="PP0621-like"/>
</dbReference>
<gene>
    <name evidence="1" type="ORF">ABLV49_04195</name>
</gene>
<organism evidence="1">
    <name type="scientific">Polaromonas hydrogenivorans</name>
    <dbReference type="NCBI Taxonomy" id="335476"/>
    <lineage>
        <taxon>Bacteria</taxon>
        <taxon>Pseudomonadati</taxon>
        <taxon>Pseudomonadota</taxon>
        <taxon>Betaproteobacteria</taxon>
        <taxon>Burkholderiales</taxon>
        <taxon>Comamonadaceae</taxon>
        <taxon>Polaromonas</taxon>
    </lineage>
</organism>
<accession>A0AAU7LVT3</accession>
<dbReference type="AlphaFoldDB" id="A0AAU7LVT3"/>
<dbReference type="RefSeq" id="WP_349280334.1">
    <property type="nucleotide sequence ID" value="NZ_CBCSCU010000012.1"/>
</dbReference>
<dbReference type="NCBIfam" id="NF041023">
    <property type="entry name" value="PP0621_fam"/>
    <property type="match status" value="1"/>
</dbReference>
<sequence>MKYLLVIALVLLVFWLWRSNRQAGRNAAQPRHSPGKAPAGKEITEMVACGVCHVHLPKSEALIGRDGFYCSEAHRREAGAE</sequence>
<reference evidence="1" key="1">
    <citation type="submission" date="2024-05" db="EMBL/GenBank/DDBJ databases">
        <authorList>
            <person name="Bunk B."/>
            <person name="Swiderski J."/>
            <person name="Sproer C."/>
            <person name="Thiel V."/>
        </authorList>
    </citation>
    <scope>NUCLEOTIDE SEQUENCE</scope>
    <source>
        <strain evidence="1">DSM 17735</strain>
    </source>
</reference>
<dbReference type="EMBL" id="CP157675">
    <property type="protein sequence ID" value="XBP71018.1"/>
    <property type="molecule type" value="Genomic_DNA"/>
</dbReference>